<feature type="non-terminal residue" evidence="1">
    <location>
        <position position="40"/>
    </location>
</feature>
<sequence>ACRRCRTRTEVFLPLETVGGDLATLAEEDERIGRVPPLFI</sequence>
<evidence type="ECO:0000313" key="1">
    <source>
        <dbReference type="EMBL" id="CAA9417923.1"/>
    </source>
</evidence>
<proteinExistence type="predicted"/>
<dbReference type="EMBL" id="CADCUW010000293">
    <property type="protein sequence ID" value="CAA9417923.1"/>
    <property type="molecule type" value="Genomic_DNA"/>
</dbReference>
<protein>
    <submittedName>
        <fullName evidence="1">Uncharacterized protein</fullName>
    </submittedName>
</protein>
<reference evidence="1" key="1">
    <citation type="submission" date="2020-02" db="EMBL/GenBank/DDBJ databases">
        <authorList>
            <person name="Meier V. D."/>
        </authorList>
    </citation>
    <scope>NUCLEOTIDE SEQUENCE</scope>
    <source>
        <strain evidence="1">AVDCRST_MAG01</strain>
    </source>
</reference>
<organism evidence="1">
    <name type="scientific">uncultured Rubrobacteraceae bacterium</name>
    <dbReference type="NCBI Taxonomy" id="349277"/>
    <lineage>
        <taxon>Bacteria</taxon>
        <taxon>Bacillati</taxon>
        <taxon>Actinomycetota</taxon>
        <taxon>Rubrobacteria</taxon>
        <taxon>Rubrobacterales</taxon>
        <taxon>Rubrobacteraceae</taxon>
        <taxon>environmental samples</taxon>
    </lineage>
</organism>
<dbReference type="AlphaFoldDB" id="A0A6J4PRZ7"/>
<name>A0A6J4PRZ7_9ACTN</name>
<feature type="non-terminal residue" evidence="1">
    <location>
        <position position="1"/>
    </location>
</feature>
<gene>
    <name evidence="1" type="ORF">AVDCRST_MAG01-01-2049</name>
</gene>
<accession>A0A6J4PRZ7</accession>